<evidence type="ECO:0000313" key="3">
    <source>
        <dbReference type="EMBL" id="SUN50764.1"/>
    </source>
</evidence>
<name>A0A380JWB7_STRDY</name>
<dbReference type="InterPro" id="IPR044269">
    <property type="entry name" value="Terminase_large_su_SPP1-like"/>
</dbReference>
<dbReference type="RefSeq" id="WP_115246458.1">
    <property type="nucleotide sequence ID" value="NZ_UHFG01000004.1"/>
</dbReference>
<dbReference type="InterPro" id="IPR027417">
    <property type="entry name" value="P-loop_NTPase"/>
</dbReference>
<organism evidence="3 4">
    <name type="scientific">Streptococcus dysgalactiae subsp. dysgalactiae</name>
    <dbReference type="NCBI Taxonomy" id="99822"/>
    <lineage>
        <taxon>Bacteria</taxon>
        <taxon>Bacillati</taxon>
        <taxon>Bacillota</taxon>
        <taxon>Bacilli</taxon>
        <taxon>Lactobacillales</taxon>
        <taxon>Streptococcaceae</taxon>
        <taxon>Streptococcus</taxon>
    </lineage>
</organism>
<dbReference type="Pfam" id="PF04466">
    <property type="entry name" value="Terminase_3"/>
    <property type="match status" value="1"/>
</dbReference>
<feature type="domain" description="Phage terminase large subunit C-terminal" evidence="2">
    <location>
        <begin position="273"/>
        <end position="414"/>
    </location>
</feature>
<dbReference type="Proteomes" id="UP000254797">
    <property type="component" value="Unassembled WGS sequence"/>
</dbReference>
<dbReference type="Pfam" id="PF17288">
    <property type="entry name" value="Terminase_3C"/>
    <property type="match status" value="1"/>
</dbReference>
<dbReference type="NCBIfam" id="TIGR01547">
    <property type="entry name" value="phage_term_2"/>
    <property type="match status" value="1"/>
</dbReference>
<dbReference type="HAMAP" id="MF_04145">
    <property type="entry name" value="TERL_SPP1"/>
    <property type="match status" value="1"/>
</dbReference>
<dbReference type="Gene3D" id="3.30.420.280">
    <property type="match status" value="1"/>
</dbReference>
<reference evidence="3 4" key="1">
    <citation type="submission" date="2018-06" db="EMBL/GenBank/DDBJ databases">
        <authorList>
            <consortium name="Pathogen Informatics"/>
            <person name="Doyle S."/>
        </authorList>
    </citation>
    <scope>NUCLEOTIDE SEQUENCE [LARGE SCALE GENOMIC DNA]</scope>
    <source>
        <strain evidence="3 4">NCTC4670</strain>
    </source>
</reference>
<dbReference type="InterPro" id="IPR006437">
    <property type="entry name" value="Phage_terminase_lsu"/>
</dbReference>
<dbReference type="InterPro" id="IPR035413">
    <property type="entry name" value="Terminase_L_C"/>
</dbReference>
<dbReference type="GO" id="GO:0004519">
    <property type="term" value="F:endonuclease activity"/>
    <property type="evidence" value="ECO:0007669"/>
    <property type="project" value="InterPro"/>
</dbReference>
<evidence type="ECO:0000259" key="1">
    <source>
        <dbReference type="Pfam" id="PF04466"/>
    </source>
</evidence>
<protein>
    <submittedName>
        <fullName evidence="3">Terminase large subunit</fullName>
    </submittedName>
</protein>
<accession>A0A380JWB7</accession>
<dbReference type="InterPro" id="IPR035412">
    <property type="entry name" value="Terminase_L_N"/>
</dbReference>
<dbReference type="GO" id="GO:0016887">
    <property type="term" value="F:ATP hydrolysis activity"/>
    <property type="evidence" value="ECO:0007669"/>
    <property type="project" value="InterPro"/>
</dbReference>
<dbReference type="AlphaFoldDB" id="A0A380JWB7"/>
<dbReference type="Gene3D" id="3.40.50.300">
    <property type="entry name" value="P-loop containing nucleotide triphosphate hydrolases"/>
    <property type="match status" value="1"/>
</dbReference>
<gene>
    <name evidence="3" type="ORF">NCTC4670_01641</name>
</gene>
<feature type="domain" description="Phage terminase large subunit N-terminal" evidence="1">
    <location>
        <begin position="33"/>
        <end position="239"/>
    </location>
</feature>
<evidence type="ECO:0000259" key="2">
    <source>
        <dbReference type="Pfam" id="PF17288"/>
    </source>
</evidence>
<sequence>MKTTYQTKPKLEIKVDLPKTIGIGYGDFWRSRNFYRVVKGSRGSKKSKTTALNFIVRLLKYPWANLLVIRRYSNTNKQSTYTDFKWACNQLKVSHLFKFNESLPEITVKATGQKILFRGLDDELKITSITVDVGALCWAWFEEAYQIETEDKFSTVVESIRGTLDVPGFFKQITVTFNPWSERHWLKRVFFDEETKRADTFSGTTTFRVNEWLDDVDKRRYEDLYKTNPRRARIVCDGEWGVAEGLVFDNFEVVDFDVGKTIQRVEETSAGMDFGFTQDPTTLICVAVDLANKELWLYNEHYQKAMLTDHIVKMIRDKNLHRSYIAGDSAEKRLIAEIKSKGVSGIVPSIKGKGSIMQGIQFMQGFKIYIHPTCEHTIEEFNTYTFKQDKEGNWLNEPIDKNNHVIDAIRYALEKYHIRSNESNQFEVLRQGFGY</sequence>
<evidence type="ECO:0000313" key="4">
    <source>
        <dbReference type="Proteomes" id="UP000254797"/>
    </source>
</evidence>
<dbReference type="PANTHER" id="PTHR39184">
    <property type="match status" value="1"/>
</dbReference>
<dbReference type="EMBL" id="UHFG01000004">
    <property type="protein sequence ID" value="SUN50764.1"/>
    <property type="molecule type" value="Genomic_DNA"/>
</dbReference>
<dbReference type="PANTHER" id="PTHR39184:SF1">
    <property type="entry name" value="PBSX PHAGE TERMINASE LARGE SUBUNIT"/>
    <property type="match status" value="1"/>
</dbReference>
<dbReference type="GO" id="GO:0005524">
    <property type="term" value="F:ATP binding"/>
    <property type="evidence" value="ECO:0007669"/>
    <property type="project" value="InterPro"/>
</dbReference>
<dbReference type="InterPro" id="IPR052380">
    <property type="entry name" value="Viral_DNA_packaging_terminase"/>
</dbReference>
<proteinExistence type="inferred from homology"/>